<dbReference type="GO" id="GO:0042256">
    <property type="term" value="P:cytosolic ribosome assembly"/>
    <property type="evidence" value="ECO:0007669"/>
    <property type="project" value="TreeGrafter"/>
</dbReference>
<dbReference type="KEGG" id="shx:MS3_00005798"/>
<feature type="compositionally biased region" description="Polar residues" evidence="1">
    <location>
        <begin position="380"/>
        <end position="389"/>
    </location>
</feature>
<dbReference type="InterPro" id="IPR014721">
    <property type="entry name" value="Ribsml_uS5_D2-typ_fold_subgr"/>
</dbReference>
<protein>
    <submittedName>
        <fullName evidence="3">Elongation factor-like GTPase 1</fullName>
    </submittedName>
</protein>
<sequence length="628" mass="70497">MNYDQLKSLHLQLPSSSLSSLGTTGDDELKPTTTTNTNTGDNLKSISCGTQKLHNFHHNLDINNFPISIFQLPHSKPGTRILIRVTAHPMPCELLNWIEHYGSSKVSQLIRAFKSKALNYTKLLSEFEQQLSNICSQLTSKCTTACSINWNQITTSLLAFGPNQTGPNILISHLNTDYFPLCTVWGKKLNSSLNNSTIHLKNVNKKSNINLPIISYGKALLRGFQQATLKGPLCAEPMYGIVFVLEEIVAESLDTLKLPNYSSDNTTTTINSNNAISQENKSYESNINYELTASLPLENSMPSSTTATTYSTDNKPDNQLLNNKSKRKSKRLTSISWLDDDGDDEIERFYHSSSEELDQDSDNDDENWCSDSSKNEDSQSDQLSDVENSNVAVLQNPETETCFDTTKEIPYWQRRSDMSWLHDIPPGLLTPAMTRACIAAFQSCPFQRLMIAVYDLELQARSDVLGRMFGVLRRRYGRVVGEDFREGENTFVISARLPVIESFGLADEIRKRTSGVVSLPQLRPGGWELLDIDPLQKDMSSIDSKESFSESFRTKGGSSKLFRSKLPISSLHDCGGGDDGTDENMDEPTSRISRVQRYIREVRLRKGLPLNEQLVLNADKQRTLKKNK</sequence>
<name>A0A922LLB0_SCHHA</name>
<dbReference type="Gene3D" id="3.30.70.240">
    <property type="match status" value="1"/>
</dbReference>
<feature type="region of interest" description="Disordered" evidence="1">
    <location>
        <begin position="353"/>
        <end position="389"/>
    </location>
</feature>
<comment type="caution">
    <text evidence="3">The sequence shown here is derived from an EMBL/GenBank/DDBJ whole genome shotgun (WGS) entry which is preliminary data.</text>
</comment>
<feature type="region of interest" description="Disordered" evidence="1">
    <location>
        <begin position="17"/>
        <end position="40"/>
    </location>
</feature>
<feature type="compositionally biased region" description="Acidic residues" evidence="1">
    <location>
        <begin position="355"/>
        <end position="368"/>
    </location>
</feature>
<feature type="region of interest" description="Disordered" evidence="1">
    <location>
        <begin position="295"/>
        <end position="327"/>
    </location>
</feature>
<dbReference type="Proteomes" id="UP000471633">
    <property type="component" value="Unassembled WGS sequence"/>
</dbReference>
<dbReference type="SUPFAM" id="SSF54211">
    <property type="entry name" value="Ribosomal protein S5 domain 2-like"/>
    <property type="match status" value="1"/>
</dbReference>
<dbReference type="Pfam" id="PF00679">
    <property type="entry name" value="EFG_C"/>
    <property type="match status" value="1"/>
</dbReference>
<feature type="compositionally biased region" description="Polar residues" evidence="1">
    <location>
        <begin position="300"/>
        <end position="323"/>
    </location>
</feature>
<evidence type="ECO:0000259" key="2">
    <source>
        <dbReference type="SMART" id="SM00838"/>
    </source>
</evidence>
<evidence type="ECO:0000256" key="1">
    <source>
        <dbReference type="SAM" id="MobiDB-lite"/>
    </source>
</evidence>
<reference evidence="3" key="2">
    <citation type="journal article" date="2019" name="Gigascience">
        <title>High-quality Schistosoma haematobium genome achieved by single-molecule and long-range sequencing.</title>
        <authorList>
            <person name="Stroehlein A.J."/>
            <person name="Korhonen P.K."/>
            <person name="Chong T.M."/>
            <person name="Lim Y.L."/>
            <person name="Chan K.G."/>
            <person name="Webster B."/>
            <person name="Rollinson D."/>
            <person name="Brindley P.J."/>
            <person name="Gasser R.B."/>
            <person name="Young N.D."/>
        </authorList>
    </citation>
    <scope>NUCLEOTIDE SEQUENCE</scope>
</reference>
<evidence type="ECO:0000313" key="4">
    <source>
        <dbReference type="Proteomes" id="UP000471633"/>
    </source>
</evidence>
<feature type="domain" description="Elongation factor EFG" evidence="2">
    <location>
        <begin position="448"/>
        <end position="538"/>
    </location>
</feature>
<dbReference type="RefSeq" id="XP_051069895.1">
    <property type="nucleotide sequence ID" value="XM_051213880.1"/>
</dbReference>
<reference evidence="3" key="4">
    <citation type="journal article" date="2022" name="PLoS Pathog.">
        <title>Chromosome-level genome of Schistosoma haematobium underpins genome-wide explorations of molecular variation.</title>
        <authorList>
            <person name="Stroehlein A.J."/>
            <person name="Korhonen P.K."/>
            <person name="Lee V.V."/>
            <person name="Ralph S.A."/>
            <person name="Mentink-Kane M."/>
            <person name="You H."/>
            <person name="McManus D.P."/>
            <person name="Tchuente L.T."/>
            <person name="Stothard J.R."/>
            <person name="Kaur P."/>
            <person name="Dudchenko O."/>
            <person name="Aiden E.L."/>
            <person name="Yang B."/>
            <person name="Yang H."/>
            <person name="Emery A.M."/>
            <person name="Webster B.L."/>
            <person name="Brindley P.J."/>
            <person name="Rollinson D."/>
            <person name="Chang B.C.H."/>
            <person name="Gasser R.B."/>
            <person name="Young N.D."/>
        </authorList>
    </citation>
    <scope>NUCLEOTIDE SEQUENCE</scope>
</reference>
<dbReference type="PANTHER" id="PTHR42908:SF3">
    <property type="entry name" value="ELONGATION FACTOR-LIKE GTPASE 1"/>
    <property type="match status" value="1"/>
</dbReference>
<dbReference type="AlphaFoldDB" id="A0A922LLB0"/>
<gene>
    <name evidence="3" type="primary">EFTUD1_1</name>
    <name evidence="3" type="ORF">MS3_00005798</name>
</gene>
<reference evidence="3" key="1">
    <citation type="journal article" date="2012" name="Nat. Genet.">
        <title>Whole-genome sequence of Schistosoma haematobium.</title>
        <authorList>
            <person name="Young N.D."/>
            <person name="Jex A.R."/>
            <person name="Li B."/>
            <person name="Liu S."/>
            <person name="Yang L."/>
            <person name="Xiong Z."/>
            <person name="Li Y."/>
            <person name="Cantacessi C."/>
            <person name="Hall R.S."/>
            <person name="Xu X."/>
            <person name="Chen F."/>
            <person name="Wu X."/>
            <person name="Zerlotini A."/>
            <person name="Oliveira G."/>
            <person name="Hofmann A."/>
            <person name="Zhang G."/>
            <person name="Fang X."/>
            <person name="Kang Y."/>
            <person name="Campbell B.E."/>
            <person name="Loukas A."/>
            <person name="Ranganathan S."/>
            <person name="Rollinson D."/>
            <person name="Rinaldi G."/>
            <person name="Brindley P.J."/>
            <person name="Yang H."/>
            <person name="Wang J."/>
            <person name="Wang J."/>
            <person name="Gasser R.B."/>
        </authorList>
    </citation>
    <scope>NUCLEOTIDE SEQUENCE</scope>
</reference>
<dbReference type="Gene3D" id="3.30.230.10">
    <property type="match status" value="1"/>
</dbReference>
<dbReference type="InterPro" id="IPR000640">
    <property type="entry name" value="EFG_V-like"/>
</dbReference>
<evidence type="ECO:0000313" key="3">
    <source>
        <dbReference type="EMBL" id="KAH9588372.1"/>
    </source>
</evidence>
<dbReference type="GO" id="GO:0003924">
    <property type="term" value="F:GTPase activity"/>
    <property type="evidence" value="ECO:0007669"/>
    <property type="project" value="TreeGrafter"/>
</dbReference>
<dbReference type="SUPFAM" id="SSF54980">
    <property type="entry name" value="EF-G C-terminal domain-like"/>
    <property type="match status" value="1"/>
</dbReference>
<proteinExistence type="predicted"/>
<accession>A0A922LLB0</accession>
<dbReference type="InterPro" id="IPR035647">
    <property type="entry name" value="EFG_III/V"/>
</dbReference>
<dbReference type="GO" id="GO:1990904">
    <property type="term" value="C:ribonucleoprotein complex"/>
    <property type="evidence" value="ECO:0007669"/>
    <property type="project" value="TreeGrafter"/>
</dbReference>
<keyword evidence="4" id="KW-1185">Reference proteome</keyword>
<dbReference type="PANTHER" id="PTHR42908">
    <property type="entry name" value="TRANSLATION ELONGATION FACTOR-RELATED"/>
    <property type="match status" value="1"/>
</dbReference>
<keyword evidence="3" id="KW-0648">Protein biosynthesis</keyword>
<dbReference type="GO" id="GO:0005829">
    <property type="term" value="C:cytosol"/>
    <property type="evidence" value="ECO:0007669"/>
    <property type="project" value="TreeGrafter"/>
</dbReference>
<dbReference type="GO" id="GO:0043022">
    <property type="term" value="F:ribosome binding"/>
    <property type="evidence" value="ECO:0007669"/>
    <property type="project" value="TreeGrafter"/>
</dbReference>
<dbReference type="InterPro" id="IPR020568">
    <property type="entry name" value="Ribosomal_Su5_D2-typ_SF"/>
</dbReference>
<dbReference type="GO" id="GO:0003746">
    <property type="term" value="F:translation elongation factor activity"/>
    <property type="evidence" value="ECO:0007669"/>
    <property type="project" value="UniProtKB-KW"/>
</dbReference>
<reference evidence="3" key="3">
    <citation type="submission" date="2021-06" db="EMBL/GenBank/DDBJ databases">
        <title>Chromosome-level genome assembly for S. haematobium.</title>
        <authorList>
            <person name="Stroehlein A.J."/>
        </authorList>
    </citation>
    <scope>NUCLEOTIDE SEQUENCE</scope>
</reference>
<dbReference type="EMBL" id="AMPZ03000003">
    <property type="protein sequence ID" value="KAH9588372.1"/>
    <property type="molecule type" value="Genomic_DNA"/>
</dbReference>
<dbReference type="CTD" id="24589469"/>
<organism evidence="3 4">
    <name type="scientific">Schistosoma haematobium</name>
    <name type="common">Blood fluke</name>
    <dbReference type="NCBI Taxonomy" id="6185"/>
    <lineage>
        <taxon>Eukaryota</taxon>
        <taxon>Metazoa</taxon>
        <taxon>Spiralia</taxon>
        <taxon>Lophotrochozoa</taxon>
        <taxon>Platyhelminthes</taxon>
        <taxon>Trematoda</taxon>
        <taxon>Digenea</taxon>
        <taxon>Strigeidida</taxon>
        <taxon>Schistosomatoidea</taxon>
        <taxon>Schistosomatidae</taxon>
        <taxon>Schistosoma</taxon>
    </lineage>
</organism>
<keyword evidence="3" id="KW-0251">Elongation factor</keyword>
<dbReference type="SMART" id="SM00838">
    <property type="entry name" value="EFG_C"/>
    <property type="match status" value="1"/>
</dbReference>
<dbReference type="GeneID" id="24589469"/>